<comment type="caution">
    <text evidence="2">The sequence shown here is derived from an EMBL/GenBank/DDBJ whole genome shotgun (WGS) entry which is preliminary data.</text>
</comment>
<dbReference type="PANTHER" id="PTHR43328">
    <property type="entry name" value="ACETYLTRANSFERASE-RELATED"/>
    <property type="match status" value="1"/>
</dbReference>
<dbReference type="EMBL" id="JBHSBN010000014">
    <property type="protein sequence ID" value="MFC4108176.1"/>
    <property type="molecule type" value="Genomic_DNA"/>
</dbReference>
<dbReference type="InterPro" id="IPR000182">
    <property type="entry name" value="GNAT_dom"/>
</dbReference>
<dbReference type="RefSeq" id="WP_377548382.1">
    <property type="nucleotide sequence ID" value="NZ_JBHSBN010000014.1"/>
</dbReference>
<evidence type="ECO:0000259" key="1">
    <source>
        <dbReference type="PROSITE" id="PS51186"/>
    </source>
</evidence>
<dbReference type="Proteomes" id="UP001595868">
    <property type="component" value="Unassembled WGS sequence"/>
</dbReference>
<name>A0ABV8KRD0_9ACTN</name>
<gene>
    <name evidence="2" type="ORF">ACFOX0_19870</name>
</gene>
<sequence>MAEVALRPVEDSDLDALFAQGRDPESVRMAAFVSRDPADRDAFDAQLARIRSSPEVTHRAVTLDGRLVGSVGCFVVEGDTEVTYWIDRAFWGRGIAGRALALLLESVPARPVFARAASDNAASLAVLRRAGFAVVGTEVAFANGRNAEIEETVLRLDA</sequence>
<keyword evidence="2" id="KW-0808">Transferase</keyword>
<dbReference type="Pfam" id="PF13302">
    <property type="entry name" value="Acetyltransf_3"/>
    <property type="match status" value="1"/>
</dbReference>
<dbReference type="SUPFAM" id="SSF55729">
    <property type="entry name" value="Acyl-CoA N-acyltransferases (Nat)"/>
    <property type="match status" value="1"/>
</dbReference>
<keyword evidence="2" id="KW-0012">Acyltransferase</keyword>
<dbReference type="GO" id="GO:0016746">
    <property type="term" value="F:acyltransferase activity"/>
    <property type="evidence" value="ECO:0007669"/>
    <property type="project" value="UniProtKB-KW"/>
</dbReference>
<evidence type="ECO:0000313" key="2">
    <source>
        <dbReference type="EMBL" id="MFC4108176.1"/>
    </source>
</evidence>
<feature type="domain" description="N-acetyltransferase" evidence="1">
    <location>
        <begin position="4"/>
        <end position="158"/>
    </location>
</feature>
<dbReference type="PROSITE" id="PS51186">
    <property type="entry name" value="GNAT"/>
    <property type="match status" value="1"/>
</dbReference>
<evidence type="ECO:0000313" key="3">
    <source>
        <dbReference type="Proteomes" id="UP001595868"/>
    </source>
</evidence>
<proteinExistence type="predicted"/>
<dbReference type="EC" id="2.3.-.-" evidence="2"/>
<dbReference type="InterPro" id="IPR016181">
    <property type="entry name" value="Acyl_CoA_acyltransferase"/>
</dbReference>
<keyword evidence="3" id="KW-1185">Reference proteome</keyword>
<accession>A0ABV8KRD0</accession>
<dbReference type="PANTHER" id="PTHR43328:SF1">
    <property type="entry name" value="N-ACETYLTRANSFERASE DOMAIN-CONTAINING PROTEIN"/>
    <property type="match status" value="1"/>
</dbReference>
<protein>
    <submittedName>
        <fullName evidence="2">GNAT family N-acetyltransferase</fullName>
        <ecNumber evidence="2">2.3.-.-</ecNumber>
    </submittedName>
</protein>
<organism evidence="2 3">
    <name type="scientific">Micromonospora zhanjiangensis</name>
    <dbReference type="NCBI Taxonomy" id="1522057"/>
    <lineage>
        <taxon>Bacteria</taxon>
        <taxon>Bacillati</taxon>
        <taxon>Actinomycetota</taxon>
        <taxon>Actinomycetes</taxon>
        <taxon>Micromonosporales</taxon>
        <taxon>Micromonosporaceae</taxon>
        <taxon>Micromonospora</taxon>
    </lineage>
</organism>
<reference evidence="3" key="1">
    <citation type="journal article" date="2019" name="Int. J. Syst. Evol. Microbiol.">
        <title>The Global Catalogue of Microorganisms (GCM) 10K type strain sequencing project: providing services to taxonomists for standard genome sequencing and annotation.</title>
        <authorList>
            <consortium name="The Broad Institute Genomics Platform"/>
            <consortium name="The Broad Institute Genome Sequencing Center for Infectious Disease"/>
            <person name="Wu L."/>
            <person name="Ma J."/>
        </authorList>
    </citation>
    <scope>NUCLEOTIDE SEQUENCE [LARGE SCALE GENOMIC DNA]</scope>
    <source>
        <strain evidence="3">2902at01</strain>
    </source>
</reference>
<dbReference type="Gene3D" id="3.40.630.30">
    <property type="match status" value="1"/>
</dbReference>